<protein>
    <submittedName>
        <fullName evidence="2">Uncharacterized protein</fullName>
    </submittedName>
</protein>
<name>A0A967C7S3_9PROT</name>
<keyword evidence="3" id="KW-1185">Reference proteome</keyword>
<dbReference type="AlphaFoldDB" id="A0A967C7S3"/>
<keyword evidence="1" id="KW-0472">Membrane</keyword>
<feature type="transmembrane region" description="Helical" evidence="1">
    <location>
        <begin position="34"/>
        <end position="52"/>
    </location>
</feature>
<sequence length="62" mass="6801">MVTILLGGLIFAVFCIYPFWRVFARAGLPPALSLLVFLPLGGFIAPMILAFSRWPNALPPAR</sequence>
<dbReference type="RefSeq" id="WP_167222448.1">
    <property type="nucleotide sequence ID" value="NZ_JAAQPH010000004.1"/>
</dbReference>
<dbReference type="Proteomes" id="UP000761264">
    <property type="component" value="Unassembled WGS sequence"/>
</dbReference>
<reference evidence="2" key="1">
    <citation type="submission" date="2020-03" db="EMBL/GenBank/DDBJ databases">
        <title>Genome of Pelagibius litoralis DSM 21314T.</title>
        <authorList>
            <person name="Wang G."/>
        </authorList>
    </citation>
    <scope>NUCLEOTIDE SEQUENCE</scope>
    <source>
        <strain evidence="2">DSM 21314</strain>
    </source>
</reference>
<comment type="caution">
    <text evidence="2">The sequence shown here is derived from an EMBL/GenBank/DDBJ whole genome shotgun (WGS) entry which is preliminary data.</text>
</comment>
<accession>A0A967C7S3</accession>
<keyword evidence="1" id="KW-0812">Transmembrane</keyword>
<organism evidence="2 3">
    <name type="scientific">Pelagibius litoralis</name>
    <dbReference type="NCBI Taxonomy" id="374515"/>
    <lineage>
        <taxon>Bacteria</taxon>
        <taxon>Pseudomonadati</taxon>
        <taxon>Pseudomonadota</taxon>
        <taxon>Alphaproteobacteria</taxon>
        <taxon>Rhodospirillales</taxon>
        <taxon>Rhodovibrionaceae</taxon>
        <taxon>Pelagibius</taxon>
    </lineage>
</organism>
<dbReference type="EMBL" id="JAAQPH010000004">
    <property type="protein sequence ID" value="NIA68142.1"/>
    <property type="molecule type" value="Genomic_DNA"/>
</dbReference>
<keyword evidence="1" id="KW-1133">Transmembrane helix</keyword>
<gene>
    <name evidence="2" type="ORF">HBA54_06020</name>
</gene>
<evidence type="ECO:0000256" key="1">
    <source>
        <dbReference type="SAM" id="Phobius"/>
    </source>
</evidence>
<evidence type="ECO:0000313" key="3">
    <source>
        <dbReference type="Proteomes" id="UP000761264"/>
    </source>
</evidence>
<evidence type="ECO:0000313" key="2">
    <source>
        <dbReference type="EMBL" id="NIA68142.1"/>
    </source>
</evidence>
<proteinExistence type="predicted"/>